<dbReference type="AlphaFoldDB" id="A0A833R8V1"/>
<evidence type="ECO:0000256" key="3">
    <source>
        <dbReference type="ARBA" id="ARBA00022771"/>
    </source>
</evidence>
<dbReference type="Proteomes" id="UP000623129">
    <property type="component" value="Unassembled WGS sequence"/>
</dbReference>
<evidence type="ECO:0000256" key="6">
    <source>
        <dbReference type="ARBA" id="ARBA00023125"/>
    </source>
</evidence>
<dbReference type="InterPro" id="IPR011124">
    <property type="entry name" value="Znf_CW"/>
</dbReference>
<evidence type="ECO:0000256" key="4">
    <source>
        <dbReference type="ARBA" id="ARBA00022833"/>
    </source>
</evidence>
<accession>A0A833R8V1</accession>
<keyword evidence="4" id="KW-0862">Zinc</keyword>
<keyword evidence="6" id="KW-0238">DNA-binding</keyword>
<evidence type="ECO:0000313" key="12">
    <source>
        <dbReference type="Proteomes" id="UP000623129"/>
    </source>
</evidence>
<dbReference type="InterPro" id="IPR001739">
    <property type="entry name" value="Methyl_CpG_DNA-bd"/>
</dbReference>
<gene>
    <name evidence="11" type="ORF">FCM35_KLT19533</name>
</gene>
<protein>
    <submittedName>
        <fullName evidence="11">Methyl-CpG-binding domain-containing protein 4</fullName>
    </submittedName>
</protein>
<dbReference type="PROSITE" id="PS51050">
    <property type="entry name" value="ZF_CW"/>
    <property type="match status" value="1"/>
</dbReference>
<dbReference type="GO" id="GO:0005634">
    <property type="term" value="C:nucleus"/>
    <property type="evidence" value="ECO:0007669"/>
    <property type="project" value="UniProtKB-SubCell"/>
</dbReference>
<dbReference type="GO" id="GO:0003677">
    <property type="term" value="F:DNA binding"/>
    <property type="evidence" value="ECO:0007669"/>
    <property type="project" value="UniProtKB-KW"/>
</dbReference>
<dbReference type="InterPro" id="IPR016177">
    <property type="entry name" value="DNA-bd_dom_sf"/>
</dbReference>
<keyword evidence="12" id="KW-1185">Reference proteome</keyword>
<dbReference type="GO" id="GO:0008270">
    <property type="term" value="F:zinc ion binding"/>
    <property type="evidence" value="ECO:0007669"/>
    <property type="project" value="UniProtKB-KW"/>
</dbReference>
<evidence type="ECO:0000256" key="5">
    <source>
        <dbReference type="ARBA" id="ARBA00023015"/>
    </source>
</evidence>
<proteinExistence type="predicted"/>
<evidence type="ECO:0000259" key="10">
    <source>
        <dbReference type="PROSITE" id="PS51050"/>
    </source>
</evidence>
<keyword evidence="8" id="KW-0539">Nucleus</keyword>
<dbReference type="Gene3D" id="3.30.40.100">
    <property type="match status" value="1"/>
</dbReference>
<dbReference type="PROSITE" id="PS50982">
    <property type="entry name" value="MBD"/>
    <property type="match status" value="1"/>
</dbReference>
<dbReference type="SUPFAM" id="SSF54171">
    <property type="entry name" value="DNA-binding domain"/>
    <property type="match status" value="1"/>
</dbReference>
<dbReference type="OrthoDB" id="10072024at2759"/>
<organism evidence="11 12">
    <name type="scientific">Carex littledalei</name>
    <dbReference type="NCBI Taxonomy" id="544730"/>
    <lineage>
        <taxon>Eukaryota</taxon>
        <taxon>Viridiplantae</taxon>
        <taxon>Streptophyta</taxon>
        <taxon>Embryophyta</taxon>
        <taxon>Tracheophyta</taxon>
        <taxon>Spermatophyta</taxon>
        <taxon>Magnoliopsida</taxon>
        <taxon>Liliopsida</taxon>
        <taxon>Poales</taxon>
        <taxon>Cyperaceae</taxon>
        <taxon>Cyperoideae</taxon>
        <taxon>Cariceae</taxon>
        <taxon>Carex</taxon>
        <taxon>Carex subgen. Euthyceras</taxon>
    </lineage>
</organism>
<evidence type="ECO:0000259" key="9">
    <source>
        <dbReference type="PROSITE" id="PS50982"/>
    </source>
</evidence>
<keyword evidence="2" id="KW-0479">Metal-binding</keyword>
<evidence type="ECO:0000313" key="11">
    <source>
        <dbReference type="EMBL" id="KAF3336947.1"/>
    </source>
</evidence>
<keyword evidence="5" id="KW-0805">Transcription regulation</keyword>
<name>A0A833R8V1_9POAL</name>
<dbReference type="EMBL" id="SWLB01000007">
    <property type="protein sequence ID" value="KAF3336947.1"/>
    <property type="molecule type" value="Genomic_DNA"/>
</dbReference>
<evidence type="ECO:0000256" key="7">
    <source>
        <dbReference type="ARBA" id="ARBA00023163"/>
    </source>
</evidence>
<reference evidence="11" key="1">
    <citation type="submission" date="2020-01" db="EMBL/GenBank/DDBJ databases">
        <title>Genome sequence of Kobresia littledalei, the first chromosome-level genome in the family Cyperaceae.</title>
        <authorList>
            <person name="Qu G."/>
        </authorList>
    </citation>
    <scope>NUCLEOTIDE SEQUENCE</scope>
    <source>
        <strain evidence="11">C.B.Clarke</strain>
        <tissue evidence="11">Leaf</tissue>
    </source>
</reference>
<keyword evidence="7" id="KW-0804">Transcription</keyword>
<dbReference type="Gene3D" id="3.30.890.10">
    <property type="entry name" value="Methyl-cpg-binding Protein 2, Chain A"/>
    <property type="match status" value="1"/>
</dbReference>
<dbReference type="Pfam" id="PF01429">
    <property type="entry name" value="MBD"/>
    <property type="match status" value="1"/>
</dbReference>
<dbReference type="PANTHER" id="PTHR12396:SF10">
    <property type="entry name" value="METHYL-CPG-BINDING DOMAIN-CONTAINING PROTEIN 1-RELATED"/>
    <property type="match status" value="1"/>
</dbReference>
<feature type="domain" description="CW-type" evidence="10">
    <location>
        <begin position="11"/>
        <end position="66"/>
    </location>
</feature>
<evidence type="ECO:0000256" key="8">
    <source>
        <dbReference type="ARBA" id="ARBA00023242"/>
    </source>
</evidence>
<sequence>MELEQKAPNGKDSIGAYAVQCFRCLKWRLIPTKEEFEAIRERFTEDPWHCEKMPNNSCDEPADIEYDTTRIWVIDRPNIPKAPPNTERLVMMRHNLSKMDIYYVMPNGKKVRGTSDVAKFLHSYPQYKKRMSISKFCFVSPKVAEETVAQDSEWRVVLRNKKQKKENSG</sequence>
<keyword evidence="3" id="KW-0863">Zinc-finger</keyword>
<evidence type="ECO:0000256" key="1">
    <source>
        <dbReference type="ARBA" id="ARBA00004123"/>
    </source>
</evidence>
<feature type="domain" description="MBD" evidence="9">
    <location>
        <begin position="72"/>
        <end position="143"/>
    </location>
</feature>
<comment type="subcellular location">
    <subcellularLocation>
        <location evidence="1">Nucleus</location>
    </subcellularLocation>
</comment>
<comment type="caution">
    <text evidence="11">The sequence shown here is derived from an EMBL/GenBank/DDBJ whole genome shotgun (WGS) entry which is preliminary data.</text>
</comment>
<dbReference type="Pfam" id="PF07496">
    <property type="entry name" value="zf-CW"/>
    <property type="match status" value="1"/>
</dbReference>
<dbReference type="PANTHER" id="PTHR12396">
    <property type="entry name" value="METHYL-CPG BINDING PROTEIN, MBD"/>
    <property type="match status" value="1"/>
</dbReference>
<evidence type="ECO:0000256" key="2">
    <source>
        <dbReference type="ARBA" id="ARBA00022723"/>
    </source>
</evidence>